<dbReference type="Proteomes" id="UP000628442">
    <property type="component" value="Unassembled WGS sequence"/>
</dbReference>
<organism evidence="1 4">
    <name type="scientific">Pseudoduganella albidiflava</name>
    <dbReference type="NCBI Taxonomy" id="321983"/>
    <lineage>
        <taxon>Bacteria</taxon>
        <taxon>Pseudomonadati</taxon>
        <taxon>Pseudomonadota</taxon>
        <taxon>Betaproteobacteria</taxon>
        <taxon>Burkholderiales</taxon>
        <taxon>Oxalobacteraceae</taxon>
        <taxon>Telluria group</taxon>
        <taxon>Pseudoduganella</taxon>
    </lineage>
</organism>
<accession>A0A411WRS9</accession>
<evidence type="ECO:0000313" key="1">
    <source>
        <dbReference type="EMBL" id="GGY45273.1"/>
    </source>
</evidence>
<evidence type="ECO:0000313" key="2">
    <source>
        <dbReference type="EMBL" id="QBH99490.1"/>
    </source>
</evidence>
<evidence type="ECO:0000313" key="3">
    <source>
        <dbReference type="Proteomes" id="UP000292307"/>
    </source>
</evidence>
<dbReference type="EMBL" id="CP036401">
    <property type="protein sequence ID" value="QBH99490.1"/>
    <property type="molecule type" value="Genomic_DNA"/>
</dbReference>
<dbReference type="EMBL" id="BMWV01000006">
    <property type="protein sequence ID" value="GGY45273.1"/>
    <property type="molecule type" value="Genomic_DNA"/>
</dbReference>
<dbReference type="Proteomes" id="UP000292307">
    <property type="component" value="Chromosome"/>
</dbReference>
<reference evidence="2 3" key="2">
    <citation type="submission" date="2019-02" db="EMBL/GenBank/DDBJ databases">
        <title>Draft Genome Sequences of Six Type Strains of the Genus Massilia.</title>
        <authorList>
            <person name="Miess H."/>
            <person name="Frediansyhah A."/>
            <person name="Gross H."/>
        </authorList>
    </citation>
    <scope>NUCLEOTIDE SEQUENCE [LARGE SCALE GENOMIC DNA]</scope>
    <source>
        <strain evidence="2 3">DSM 17472</strain>
    </source>
</reference>
<evidence type="ECO:0000313" key="4">
    <source>
        <dbReference type="Proteomes" id="UP000628442"/>
    </source>
</evidence>
<sequence>MAARAVEDFALSKRLIGERSEYLPKRQAGSISQPAELSAKKGGGNMTNIFDNIELLEKRDELRDSFMRKKEDKSSLQKYSTLIDVIDEWKYSTGPIFDQPPYTSEMSGFDGGRLLKRSFRDPFEARLKGAYSSGFKNGAHVVTIDPSKPASTPIVATFFSHGSDVIDSSSIRIYNNSLHSSLKQPELIGVKQIFNYSLGIKVCVGVGSRNSYTIIIYYCDSEGLVSAASMATAPFDVQANYRFEYDSERKLCAVTSGVDIWRRKSL</sequence>
<proteinExistence type="predicted"/>
<keyword evidence="3" id="KW-1185">Reference proteome</keyword>
<protein>
    <submittedName>
        <fullName evidence="1">Uncharacterized protein</fullName>
    </submittedName>
</protein>
<reference evidence="1" key="3">
    <citation type="submission" date="2022-12" db="EMBL/GenBank/DDBJ databases">
        <authorList>
            <person name="Sun Q."/>
            <person name="Kim S."/>
        </authorList>
    </citation>
    <scope>NUCLEOTIDE SEQUENCE</scope>
    <source>
        <strain evidence="1">KCTC 12343</strain>
    </source>
</reference>
<name>A0A411WRS9_9BURK</name>
<gene>
    <name evidence="2" type="ORF">EYF70_00540</name>
    <name evidence="1" type="ORF">GCM10007387_29090</name>
</gene>
<dbReference type="OrthoDB" id="6423202at2"/>
<reference evidence="1" key="1">
    <citation type="journal article" date="2014" name="Int. J. Syst. Evol. Microbiol.">
        <title>Complete genome sequence of Corynebacterium casei LMG S-19264T (=DSM 44701T), isolated from a smear-ripened cheese.</title>
        <authorList>
            <consortium name="US DOE Joint Genome Institute (JGI-PGF)"/>
            <person name="Walter F."/>
            <person name="Albersmeier A."/>
            <person name="Kalinowski J."/>
            <person name="Ruckert C."/>
        </authorList>
    </citation>
    <scope>NUCLEOTIDE SEQUENCE</scope>
    <source>
        <strain evidence="1">KCTC 12343</strain>
    </source>
</reference>
<dbReference type="RefSeq" id="WP_131143646.1">
    <property type="nucleotide sequence ID" value="NZ_BMWV01000006.1"/>
</dbReference>
<dbReference type="AlphaFoldDB" id="A0A411WRS9"/>